<evidence type="ECO:0008006" key="10">
    <source>
        <dbReference type="Google" id="ProtNLM"/>
    </source>
</evidence>
<dbReference type="AlphaFoldDB" id="A0A7R8V0A0"/>
<feature type="domain" description="Cyclin-like" evidence="6">
    <location>
        <begin position="143"/>
        <end position="229"/>
    </location>
</feature>
<feature type="region of interest" description="Disordered" evidence="5">
    <location>
        <begin position="387"/>
        <end position="412"/>
    </location>
</feature>
<keyword evidence="2 4" id="KW-0195">Cyclin</keyword>
<feature type="domain" description="Cyclin C-terminal" evidence="7">
    <location>
        <begin position="238"/>
        <end position="359"/>
    </location>
</feature>
<dbReference type="InterPro" id="IPR039361">
    <property type="entry name" value="Cyclin"/>
</dbReference>
<keyword evidence="1" id="KW-0132">Cell division</keyword>
<evidence type="ECO:0000256" key="5">
    <source>
        <dbReference type="SAM" id="MobiDB-lite"/>
    </source>
</evidence>
<keyword evidence="9" id="KW-1185">Reference proteome</keyword>
<gene>
    <name evidence="8" type="ORF">HERILL_LOCUS12777</name>
</gene>
<dbReference type="Pfam" id="PF02984">
    <property type="entry name" value="Cyclin_C"/>
    <property type="match status" value="1"/>
</dbReference>
<dbReference type="PROSITE" id="PS00292">
    <property type="entry name" value="CYCLINS"/>
    <property type="match status" value="1"/>
</dbReference>
<dbReference type="EMBL" id="LR899013">
    <property type="protein sequence ID" value="CAD7090283.1"/>
    <property type="molecule type" value="Genomic_DNA"/>
</dbReference>
<dbReference type="InterPro" id="IPR048258">
    <property type="entry name" value="Cyclins_cyclin-box"/>
</dbReference>
<dbReference type="InterPro" id="IPR004367">
    <property type="entry name" value="Cyclin_C-dom"/>
</dbReference>
<dbReference type="Gene3D" id="1.10.472.10">
    <property type="entry name" value="Cyclin-like"/>
    <property type="match status" value="2"/>
</dbReference>
<dbReference type="OMA" id="RRNEHEY"/>
<dbReference type="InParanoid" id="A0A7R8V0A0"/>
<dbReference type="SMART" id="SM00385">
    <property type="entry name" value="CYCLIN"/>
    <property type="match status" value="1"/>
</dbReference>
<dbReference type="Proteomes" id="UP000594454">
    <property type="component" value="Chromosome 5"/>
</dbReference>
<dbReference type="SMART" id="SM01332">
    <property type="entry name" value="Cyclin_C"/>
    <property type="match status" value="1"/>
</dbReference>
<dbReference type="OrthoDB" id="306099at2759"/>
<proteinExistence type="inferred from homology"/>
<dbReference type="InterPro" id="IPR036915">
    <property type="entry name" value="Cyclin-like_sf"/>
</dbReference>
<dbReference type="FunFam" id="1.10.472.10:FF:000003">
    <property type="entry name" value="G1/S-specific cyclin-D2"/>
    <property type="match status" value="1"/>
</dbReference>
<dbReference type="GO" id="GO:0000278">
    <property type="term" value="P:mitotic cell cycle"/>
    <property type="evidence" value="ECO:0007669"/>
    <property type="project" value="UniProtKB-ARBA"/>
</dbReference>
<accession>A0A7R8V0A0</accession>
<evidence type="ECO:0000256" key="2">
    <source>
        <dbReference type="ARBA" id="ARBA00023127"/>
    </source>
</evidence>
<evidence type="ECO:0000256" key="3">
    <source>
        <dbReference type="ARBA" id="ARBA00023306"/>
    </source>
</evidence>
<evidence type="ECO:0000256" key="1">
    <source>
        <dbReference type="ARBA" id="ARBA00022618"/>
    </source>
</evidence>
<organism evidence="8 9">
    <name type="scientific">Hermetia illucens</name>
    <name type="common">Black soldier fly</name>
    <dbReference type="NCBI Taxonomy" id="343691"/>
    <lineage>
        <taxon>Eukaryota</taxon>
        <taxon>Metazoa</taxon>
        <taxon>Ecdysozoa</taxon>
        <taxon>Arthropoda</taxon>
        <taxon>Hexapoda</taxon>
        <taxon>Insecta</taxon>
        <taxon>Pterygota</taxon>
        <taxon>Neoptera</taxon>
        <taxon>Endopterygota</taxon>
        <taxon>Diptera</taxon>
        <taxon>Brachycera</taxon>
        <taxon>Stratiomyomorpha</taxon>
        <taxon>Stratiomyidae</taxon>
        <taxon>Hermetiinae</taxon>
        <taxon>Hermetia</taxon>
    </lineage>
</organism>
<evidence type="ECO:0000256" key="4">
    <source>
        <dbReference type="RuleBase" id="RU000383"/>
    </source>
</evidence>
<sequence>MHTSLVRRNEHEYAKVNISGSDHSDSVQLLCTEHIASDPQYSANGNIAPSYYDSNNDIRKATSGSGLAAAGCSVRDGPGDFVSASYGRNGIIHVNKAAKDPIFLEDRCLDNLLKSEEKSAVMHSYFTTVQKEITPEMRRIVVEWMMEVCEEQKCQEEVVLLALNYMDRFLAAILVGKTHLQILATSCLLLASKLREPSCRGLSADLLVLYTDNSIVKRDLLNWELYVLSKLKWDLSCVTPLDFLELLLSRLPITSKNCPDISKEKVRQHSQAFIWLTAKEHCFSEFSASTIAASSIAAALSGLNWHLRTGTDLNSLLNRLTDLIGVEQEYLRECMNKMECVFREHSRNILSFATVDSQQNLGCSNNNNCNKTLPVSCAAQHASASNNSVTNNETDIYKREAGTPTDVQDLKF</sequence>
<name>A0A7R8V0A0_HERIL</name>
<dbReference type="GO" id="GO:0051301">
    <property type="term" value="P:cell division"/>
    <property type="evidence" value="ECO:0007669"/>
    <property type="project" value="UniProtKB-KW"/>
</dbReference>
<evidence type="ECO:0000259" key="6">
    <source>
        <dbReference type="SMART" id="SM00385"/>
    </source>
</evidence>
<dbReference type="FunCoup" id="A0A7R8V0A0">
    <property type="interactions" value="576"/>
</dbReference>
<keyword evidence="3" id="KW-0131">Cell cycle</keyword>
<evidence type="ECO:0000313" key="8">
    <source>
        <dbReference type="EMBL" id="CAD7090283.1"/>
    </source>
</evidence>
<dbReference type="Pfam" id="PF00134">
    <property type="entry name" value="Cyclin_N"/>
    <property type="match status" value="1"/>
</dbReference>
<evidence type="ECO:0000313" key="9">
    <source>
        <dbReference type="Proteomes" id="UP000594454"/>
    </source>
</evidence>
<dbReference type="InterPro" id="IPR013763">
    <property type="entry name" value="Cyclin-like_dom"/>
</dbReference>
<protein>
    <recommendedName>
        <fullName evidence="10">Cyclin D</fullName>
    </recommendedName>
</protein>
<evidence type="ECO:0000259" key="7">
    <source>
        <dbReference type="SMART" id="SM01332"/>
    </source>
</evidence>
<comment type="similarity">
    <text evidence="4">Belongs to the cyclin family.</text>
</comment>
<dbReference type="InterPro" id="IPR006671">
    <property type="entry name" value="Cyclin_N"/>
</dbReference>
<dbReference type="PANTHER" id="PTHR10177">
    <property type="entry name" value="CYCLINS"/>
    <property type="match status" value="1"/>
</dbReference>
<reference evidence="8 9" key="1">
    <citation type="submission" date="2020-11" db="EMBL/GenBank/DDBJ databases">
        <authorList>
            <person name="Wallbank WR R."/>
            <person name="Pardo Diaz C."/>
            <person name="Kozak K."/>
            <person name="Martin S."/>
            <person name="Jiggins C."/>
            <person name="Moest M."/>
            <person name="Warren A I."/>
            <person name="Generalovic N T."/>
            <person name="Byers J.R.P. K."/>
            <person name="Montejo-Kovacevich G."/>
            <person name="Yen C E."/>
        </authorList>
    </citation>
    <scope>NUCLEOTIDE SEQUENCE [LARGE SCALE GENOMIC DNA]</scope>
</reference>
<dbReference type="SUPFAM" id="SSF47954">
    <property type="entry name" value="Cyclin-like"/>
    <property type="match status" value="1"/>
</dbReference>